<reference evidence="7 8" key="1">
    <citation type="journal article" date="2015" name="Genome Announc.">
        <title>Expanding the biotechnology potential of lactobacilli through comparative genomics of 213 strains and associated genera.</title>
        <authorList>
            <person name="Sun Z."/>
            <person name="Harris H.M."/>
            <person name="McCann A."/>
            <person name="Guo C."/>
            <person name="Argimon S."/>
            <person name="Zhang W."/>
            <person name="Yang X."/>
            <person name="Jeffery I.B."/>
            <person name="Cooney J.C."/>
            <person name="Kagawa T.F."/>
            <person name="Liu W."/>
            <person name="Song Y."/>
            <person name="Salvetti E."/>
            <person name="Wrobel A."/>
            <person name="Rasinkangas P."/>
            <person name="Parkhill J."/>
            <person name="Rea M.C."/>
            <person name="O'Sullivan O."/>
            <person name="Ritari J."/>
            <person name="Douillard F.P."/>
            <person name="Paul Ross R."/>
            <person name="Yang R."/>
            <person name="Briner A.E."/>
            <person name="Felis G.E."/>
            <person name="de Vos W.M."/>
            <person name="Barrangou R."/>
            <person name="Klaenhammer T.R."/>
            <person name="Caufield P.W."/>
            <person name="Cui Y."/>
            <person name="Zhang H."/>
            <person name="O'Toole P.W."/>
        </authorList>
    </citation>
    <scope>NUCLEOTIDE SEQUENCE [LARGE SCALE GENOMIC DNA]</scope>
    <source>
        <strain evidence="7 8">DSM 16991</strain>
    </source>
</reference>
<dbReference type="SUPFAM" id="SSF52518">
    <property type="entry name" value="Thiamin diphosphate-binding fold (THDP-binding)"/>
    <property type="match status" value="2"/>
</dbReference>
<proteinExistence type="inferred from homology"/>
<dbReference type="Pfam" id="PF09364">
    <property type="entry name" value="XFP_N"/>
    <property type="match status" value="1"/>
</dbReference>
<dbReference type="Gene3D" id="3.40.50.970">
    <property type="match status" value="2"/>
</dbReference>
<accession>A0A0R1XG82</accession>
<keyword evidence="4" id="KW-0456">Lyase</keyword>
<organism evidence="7 8">
    <name type="scientific">Schleiferilactobacillus harbinensis DSM 16991</name>
    <dbReference type="NCBI Taxonomy" id="1122147"/>
    <lineage>
        <taxon>Bacteria</taxon>
        <taxon>Bacillati</taxon>
        <taxon>Bacillota</taxon>
        <taxon>Bacilli</taxon>
        <taxon>Lactobacillales</taxon>
        <taxon>Lactobacillaceae</taxon>
        <taxon>Schleiferilactobacillus</taxon>
    </lineage>
</organism>
<dbReference type="InterPro" id="IPR029061">
    <property type="entry name" value="THDP-binding"/>
</dbReference>
<evidence type="ECO:0000256" key="4">
    <source>
        <dbReference type="ARBA" id="ARBA00023239"/>
    </source>
</evidence>
<dbReference type="Pfam" id="PF03894">
    <property type="entry name" value="XFP"/>
    <property type="match status" value="1"/>
</dbReference>
<dbReference type="GO" id="GO:0005975">
    <property type="term" value="P:carbohydrate metabolic process"/>
    <property type="evidence" value="ECO:0007669"/>
    <property type="project" value="InterPro"/>
</dbReference>
<dbReference type="InterPro" id="IPR018969">
    <property type="entry name" value="Xul5P/Fru6P_PKetolase_C"/>
</dbReference>
<dbReference type="AlphaFoldDB" id="A0A0R1XG82"/>
<comment type="cofactor">
    <cofactor evidence="1">
        <name>thiamine diphosphate</name>
        <dbReference type="ChEBI" id="CHEBI:58937"/>
    </cofactor>
</comment>
<dbReference type="Gene3D" id="3.40.50.920">
    <property type="match status" value="1"/>
</dbReference>
<dbReference type="InterPro" id="IPR009014">
    <property type="entry name" value="Transketo_C/PFOR_II"/>
</dbReference>
<evidence type="ECO:0000313" key="8">
    <source>
        <dbReference type="Proteomes" id="UP000050949"/>
    </source>
</evidence>
<dbReference type="eggNOG" id="COG3957">
    <property type="taxonomic scope" value="Bacteria"/>
</dbReference>
<evidence type="ECO:0000256" key="3">
    <source>
        <dbReference type="ARBA" id="ARBA00023052"/>
    </source>
</evidence>
<evidence type="ECO:0000256" key="2">
    <source>
        <dbReference type="ARBA" id="ARBA00005623"/>
    </source>
</evidence>
<dbReference type="GO" id="GO:0016832">
    <property type="term" value="F:aldehyde-lyase activity"/>
    <property type="evidence" value="ECO:0007669"/>
    <property type="project" value="InterPro"/>
</dbReference>
<dbReference type="PANTHER" id="PTHR31273">
    <property type="entry name" value="PHOSPHOKETOLASE-RELATED"/>
    <property type="match status" value="1"/>
</dbReference>
<feature type="domain" description="Xylulose 5-phosphate/Fructose 6-phosphate phosphoketolase N-terminal" evidence="6">
    <location>
        <begin position="7"/>
        <end position="347"/>
    </location>
</feature>
<evidence type="ECO:0000259" key="6">
    <source>
        <dbReference type="Pfam" id="PF09364"/>
    </source>
</evidence>
<dbReference type="Proteomes" id="UP000050949">
    <property type="component" value="Unassembled WGS sequence"/>
</dbReference>
<comment type="caution">
    <text evidence="7">The sequence shown here is derived from an EMBL/GenBank/DDBJ whole genome shotgun (WGS) entry which is preliminary data.</text>
</comment>
<dbReference type="PATRIC" id="fig|1122147.4.peg.1210"/>
<evidence type="ECO:0000313" key="7">
    <source>
        <dbReference type="EMBL" id="KRM29006.1"/>
    </source>
</evidence>
<sequence>MRTDENETQAAATIFHTLNYLSAAILYLKDNILLDRPLTASDLKQPPLGHWGTAPAQNLVWAGLDQLLKNYDTSALVVTGPGHGGQVPLLNSFLEGSYTKAYPEVPQTKAGLLTLFRRFATLHHATHPGPDVPGVIQTGGELGYTLAHAAGAVLDSPGTRAVALIGDGEAETGPLAASWQVSRVLNPQHDGAVFPIVLRNGFAMASRTVFSEMAPEAVEAFFDSQGWAPLWVSLTPGQDIHHALYLALAQAWDKMAAWQRGVDQPLPVLILTTPKGWTGPEAGEAASHQLPIAIDPDDPAAGLAALTKWLQPHRPTALFTAEGALSPAFLDLLPPKERRITNNPAAHHHFHRWRLPDLPDRPVPKRGARSESPTAVLGTYLNSLAPEHRLHLLSPDELGSVHLNKLDQPATANVVSEHLDEGLLEGYTLTGRQGLFTSYEAFLPIVGSMVAQHGKWLQEAQRFQWRDTEPSLNLLATGDVWEQGHNGYSHQNPLMQDIVASLPASTATIYLPADTNMLLASAHRALRSQHHVNLIVASKSAMPDWFTTAEAAALVHNGVDTVPWATIHPEKKPDIVLLAGGMRPFAETIGAVHLLHTADPALAIRVVCLVRPLVLRQSEQDPNGLAEATFNSLFPQGVPVVAAYPGYPALLASLLYGRDHAPFDLHGFNNQGGVTTPAVLTALNGLDRYSLAMAAYRQLDRQPNDAWYHAHNALFSAERALSPLPDKVK</sequence>
<evidence type="ECO:0000256" key="1">
    <source>
        <dbReference type="ARBA" id="ARBA00001964"/>
    </source>
</evidence>
<dbReference type="PIRSF" id="PIRSF017245">
    <property type="entry name" value="Phosphoketolase"/>
    <property type="match status" value="1"/>
</dbReference>
<evidence type="ECO:0000259" key="5">
    <source>
        <dbReference type="Pfam" id="PF09363"/>
    </source>
</evidence>
<dbReference type="InterPro" id="IPR018970">
    <property type="entry name" value="Xul5P/Fru6P_PKetolase_N"/>
</dbReference>
<feature type="domain" description="Xylulose 5-phosphate/Fructose 6-phosphate phosphoketolase C-terminal" evidence="5">
    <location>
        <begin position="539"/>
        <end position="703"/>
    </location>
</feature>
<dbReference type="PANTHER" id="PTHR31273:SF0">
    <property type="entry name" value="PHOSPHOKETOLASE-RELATED"/>
    <property type="match status" value="1"/>
</dbReference>
<dbReference type="RefSeq" id="WP_051225130.1">
    <property type="nucleotide sequence ID" value="NZ_AUEH01000007.1"/>
</dbReference>
<dbReference type="EMBL" id="AZFW01000020">
    <property type="protein sequence ID" value="KRM29006.1"/>
    <property type="molecule type" value="Genomic_DNA"/>
</dbReference>
<dbReference type="Pfam" id="PF09363">
    <property type="entry name" value="XFP_C"/>
    <property type="match status" value="1"/>
</dbReference>
<dbReference type="OrthoDB" id="2254214at2"/>
<protein>
    <submittedName>
        <fullName evidence="7">Xpk protein</fullName>
    </submittedName>
</protein>
<name>A0A0R1XG82_9LACO</name>
<gene>
    <name evidence="7" type="ORF">FC91_GL001170</name>
</gene>
<keyword evidence="3" id="KW-0786">Thiamine pyrophosphate</keyword>
<comment type="similarity">
    <text evidence="2">Belongs to the XFP family.</text>
</comment>
<dbReference type="InterPro" id="IPR005593">
    <property type="entry name" value="Xul5P/Fru6P_PKetolase"/>
</dbReference>